<evidence type="ECO:0000256" key="4">
    <source>
        <dbReference type="ARBA" id="ARBA00022643"/>
    </source>
</evidence>
<dbReference type="EMBL" id="JBHTBR010000009">
    <property type="protein sequence ID" value="MFC7293044.1"/>
    <property type="molecule type" value="Genomic_DNA"/>
</dbReference>
<evidence type="ECO:0000259" key="6">
    <source>
        <dbReference type="Pfam" id="PF00881"/>
    </source>
</evidence>
<evidence type="ECO:0000256" key="1">
    <source>
        <dbReference type="ARBA" id="ARBA00001917"/>
    </source>
</evidence>
<gene>
    <name evidence="7" type="ORF">ACFQS8_15590</name>
</gene>
<evidence type="ECO:0000256" key="5">
    <source>
        <dbReference type="ARBA" id="ARBA00023002"/>
    </source>
</evidence>
<comment type="similarity">
    <text evidence="2">Belongs to the nitroreductase family.</text>
</comment>
<evidence type="ECO:0000313" key="8">
    <source>
        <dbReference type="Proteomes" id="UP001596492"/>
    </source>
</evidence>
<keyword evidence="3" id="KW-0285">Flavoprotein</keyword>
<proteinExistence type="inferred from homology"/>
<evidence type="ECO:0000256" key="2">
    <source>
        <dbReference type="ARBA" id="ARBA00007118"/>
    </source>
</evidence>
<dbReference type="InterPro" id="IPR000415">
    <property type="entry name" value="Nitroreductase-like"/>
</dbReference>
<keyword evidence="8" id="KW-1185">Reference proteome</keyword>
<dbReference type="CDD" id="cd02136">
    <property type="entry name" value="PnbA_NfnB-like"/>
    <property type="match status" value="1"/>
</dbReference>
<name>A0ABW2IPZ8_9PROT</name>
<evidence type="ECO:0000313" key="7">
    <source>
        <dbReference type="EMBL" id="MFC7293044.1"/>
    </source>
</evidence>
<dbReference type="Proteomes" id="UP001596492">
    <property type="component" value="Unassembled WGS sequence"/>
</dbReference>
<dbReference type="RefSeq" id="WP_382169106.1">
    <property type="nucleotide sequence ID" value="NZ_JBHTBR010000009.1"/>
</dbReference>
<dbReference type="InterPro" id="IPR029479">
    <property type="entry name" value="Nitroreductase"/>
</dbReference>
<dbReference type="PANTHER" id="PTHR43673">
    <property type="entry name" value="NAD(P)H NITROREDUCTASE YDGI-RELATED"/>
    <property type="match status" value="1"/>
</dbReference>
<sequence>MNVEDALKKRISIRNYLSKPVDEETLRTLFERARWSPSGGNMQPWKVIVVTGQAREEVVKIGMDEAIAAYANPDLRQDDEFNVYPPNLTPIYNNRRKQVGQDMYEVLGIPREDKISRYAHVGRNYEFFGAPVGVFFIIDRQMGRGQWAHLGMFMQSVCLAATEMGLGTCIQEAWAFSRKSLAKHFELPDNEILYCGMSLGWPDMVAPLSKFRSKREVVDSFVQFKGF</sequence>
<keyword evidence="5" id="KW-0560">Oxidoreductase</keyword>
<comment type="caution">
    <text evidence="7">The sequence shown here is derived from an EMBL/GenBank/DDBJ whole genome shotgun (WGS) entry which is preliminary data.</text>
</comment>
<feature type="domain" description="Nitroreductase" evidence="6">
    <location>
        <begin position="7"/>
        <end position="201"/>
    </location>
</feature>
<dbReference type="Gene3D" id="3.40.109.10">
    <property type="entry name" value="NADH Oxidase"/>
    <property type="match status" value="1"/>
</dbReference>
<dbReference type="Pfam" id="PF00881">
    <property type="entry name" value="Nitroreductase"/>
    <property type="match status" value="1"/>
</dbReference>
<evidence type="ECO:0000256" key="3">
    <source>
        <dbReference type="ARBA" id="ARBA00022630"/>
    </source>
</evidence>
<protein>
    <submittedName>
        <fullName evidence="7">Nitroreductase</fullName>
    </submittedName>
</protein>
<keyword evidence="4" id="KW-0288">FMN</keyword>
<organism evidence="7 8">
    <name type="scientific">Hirschia litorea</name>
    <dbReference type="NCBI Taxonomy" id="1199156"/>
    <lineage>
        <taxon>Bacteria</taxon>
        <taxon>Pseudomonadati</taxon>
        <taxon>Pseudomonadota</taxon>
        <taxon>Alphaproteobacteria</taxon>
        <taxon>Hyphomonadales</taxon>
        <taxon>Hyphomonadaceae</taxon>
        <taxon>Hirschia</taxon>
    </lineage>
</organism>
<comment type="cofactor">
    <cofactor evidence="1">
        <name>FMN</name>
        <dbReference type="ChEBI" id="CHEBI:58210"/>
    </cofactor>
</comment>
<reference evidence="8" key="1">
    <citation type="journal article" date="2019" name="Int. J. Syst. Evol. Microbiol.">
        <title>The Global Catalogue of Microorganisms (GCM) 10K type strain sequencing project: providing services to taxonomists for standard genome sequencing and annotation.</title>
        <authorList>
            <consortium name="The Broad Institute Genomics Platform"/>
            <consortium name="The Broad Institute Genome Sequencing Center for Infectious Disease"/>
            <person name="Wu L."/>
            <person name="Ma J."/>
        </authorList>
    </citation>
    <scope>NUCLEOTIDE SEQUENCE [LARGE SCALE GENOMIC DNA]</scope>
    <source>
        <strain evidence="8">CCUG 51308</strain>
    </source>
</reference>
<accession>A0ABW2IPZ8</accession>
<dbReference type="PANTHER" id="PTHR43673:SF2">
    <property type="entry name" value="NITROREDUCTASE"/>
    <property type="match status" value="1"/>
</dbReference>
<dbReference type="SUPFAM" id="SSF55469">
    <property type="entry name" value="FMN-dependent nitroreductase-like"/>
    <property type="match status" value="1"/>
</dbReference>